<feature type="transmembrane region" description="Helical" evidence="6">
    <location>
        <begin position="253"/>
        <end position="274"/>
    </location>
</feature>
<keyword evidence="3 6" id="KW-0812">Transmembrane</keyword>
<sequence length="523" mass="56754">MAMYTISLADIIIKARTEVAEIGEEQGGRGNEERERDNEEGERRGDEHEGNRDMERGEEGQQQVAAGEPPPAAETSSSFSNTRGISTTSRGGAGSIITNSGGCRDRLTLLVFVVHILGALAALGFLGFKAIWGAIRGGGKQKRVVEFWVPPVEVAILVGAFMAVASAKATRWWPKQAIHTALWGSFTMTMAASIVMLSFSTPSTVGIGTPLLIFSICDGLYCCWVTRRLDYAVRVLSKALEPTAKFPDLAEPLYWLVGVAAVWTSAWSLALSGASSMEGLPVPALLVFMLVLSMAWTLEVLRNIGNLTVCRVMGLYYTRGIQSIPRFCFERALTNTLGSACLGSALVPMVEALRILARTLNLVEGEDEFLFSCAHCCFRVMEDAFHCANGWGFVMVAVYGKGFVSASRSTLDVIRRRKMESLMDSDITSSVCFLSGILSGAICAIIAGSFAKAYHMEFTATVTLASFFIGYLMTRISMVLPHACVNTYYVCYAEKPDNKLFDETIPNQLKEMSGGAHSTITVG</sequence>
<keyword evidence="4 6" id="KW-1133">Transmembrane helix</keyword>
<dbReference type="GO" id="GO:0016020">
    <property type="term" value="C:membrane"/>
    <property type="evidence" value="ECO:0000318"/>
    <property type="project" value="GO_Central"/>
</dbReference>
<dbReference type="OMA" id="RSTWEQF"/>
<gene>
    <name evidence="8" type="ORF">AMTR_s00107p00022990</name>
</gene>
<feature type="transmembrane region" description="Helical" evidence="6">
    <location>
        <begin position="147"/>
        <end position="165"/>
    </location>
</feature>
<dbReference type="Gramene" id="ERN00279">
    <property type="protein sequence ID" value="ERN00279"/>
    <property type="gene ID" value="AMTR_s00107p00022990"/>
</dbReference>
<evidence type="ECO:0000313" key="9">
    <source>
        <dbReference type="Proteomes" id="UP000017836"/>
    </source>
</evidence>
<reference evidence="9" key="1">
    <citation type="journal article" date="2013" name="Science">
        <title>The Amborella genome and the evolution of flowering plants.</title>
        <authorList>
            <consortium name="Amborella Genome Project"/>
        </authorList>
    </citation>
    <scope>NUCLEOTIDE SEQUENCE [LARGE SCALE GENOMIC DNA]</scope>
</reference>
<keyword evidence="9" id="KW-1185">Reference proteome</keyword>
<evidence type="ECO:0000256" key="4">
    <source>
        <dbReference type="ARBA" id="ARBA00022989"/>
    </source>
</evidence>
<dbReference type="Pfam" id="PF04515">
    <property type="entry name" value="Choline_transpo"/>
    <property type="match status" value="1"/>
</dbReference>
<feature type="transmembrane region" description="Helical" evidence="6">
    <location>
        <begin position="177"/>
        <end position="199"/>
    </location>
</feature>
<evidence type="ECO:0000256" key="6">
    <source>
        <dbReference type="RuleBase" id="RU368066"/>
    </source>
</evidence>
<name>W1NY45_AMBTC</name>
<feature type="transmembrane region" description="Helical" evidence="6">
    <location>
        <begin position="280"/>
        <end position="301"/>
    </location>
</feature>
<proteinExistence type="inferred from homology"/>
<accession>W1NY45</accession>
<dbReference type="GO" id="GO:0055085">
    <property type="term" value="P:transmembrane transport"/>
    <property type="evidence" value="ECO:0000318"/>
    <property type="project" value="GO_Central"/>
</dbReference>
<feature type="transmembrane region" description="Helical" evidence="6">
    <location>
        <begin position="205"/>
        <end position="224"/>
    </location>
</feature>
<evidence type="ECO:0000256" key="2">
    <source>
        <dbReference type="ARBA" id="ARBA00007168"/>
    </source>
</evidence>
<comment type="subcellular location">
    <subcellularLocation>
        <location evidence="6">Cell membrane</location>
        <topology evidence="6">Multi-pass membrane protein</topology>
    </subcellularLocation>
    <subcellularLocation>
        <location evidence="1">Membrane</location>
        <topology evidence="1">Multi-pass membrane protein</topology>
    </subcellularLocation>
</comment>
<dbReference type="EMBL" id="KI394917">
    <property type="protein sequence ID" value="ERN00279.1"/>
    <property type="molecule type" value="Genomic_DNA"/>
</dbReference>
<keyword evidence="5 6" id="KW-0472">Membrane</keyword>
<dbReference type="STRING" id="13333.W1NY45"/>
<evidence type="ECO:0000256" key="1">
    <source>
        <dbReference type="ARBA" id="ARBA00004141"/>
    </source>
</evidence>
<dbReference type="Proteomes" id="UP000017836">
    <property type="component" value="Unassembled WGS sequence"/>
</dbReference>
<feature type="region of interest" description="Disordered" evidence="7">
    <location>
        <begin position="21"/>
        <end position="97"/>
    </location>
</feature>
<organism evidence="8 9">
    <name type="scientific">Amborella trichopoda</name>
    <dbReference type="NCBI Taxonomy" id="13333"/>
    <lineage>
        <taxon>Eukaryota</taxon>
        <taxon>Viridiplantae</taxon>
        <taxon>Streptophyta</taxon>
        <taxon>Embryophyta</taxon>
        <taxon>Tracheophyta</taxon>
        <taxon>Spermatophyta</taxon>
        <taxon>Magnoliopsida</taxon>
        <taxon>Amborellales</taxon>
        <taxon>Amborellaceae</taxon>
        <taxon>Amborella</taxon>
    </lineage>
</organism>
<dbReference type="GO" id="GO:0022857">
    <property type="term" value="F:transmembrane transporter activity"/>
    <property type="evidence" value="ECO:0000318"/>
    <property type="project" value="GO_Central"/>
</dbReference>
<feature type="transmembrane region" description="Helical" evidence="6">
    <location>
        <begin position="453"/>
        <end position="473"/>
    </location>
</feature>
<dbReference type="HOGENOM" id="CLU_033025_1_1_1"/>
<evidence type="ECO:0000313" key="8">
    <source>
        <dbReference type="EMBL" id="ERN00279.1"/>
    </source>
</evidence>
<dbReference type="AlphaFoldDB" id="W1NY45"/>
<dbReference type="PANTHER" id="PTHR12385">
    <property type="entry name" value="CHOLINE TRANSPORTER-LIKE (SLC FAMILY 44)"/>
    <property type="match status" value="1"/>
</dbReference>
<dbReference type="eggNOG" id="KOG1362">
    <property type="taxonomic scope" value="Eukaryota"/>
</dbReference>
<dbReference type="PANTHER" id="PTHR12385:SF93">
    <property type="entry name" value="CHOLINE TRANSPORTER-LIKE PROTEIN"/>
    <property type="match status" value="1"/>
</dbReference>
<feature type="transmembrane region" description="Helical" evidence="6">
    <location>
        <begin position="109"/>
        <end position="135"/>
    </location>
</feature>
<comment type="similarity">
    <text evidence="2 6">Belongs to the CTL (choline transporter-like) family.</text>
</comment>
<feature type="transmembrane region" description="Helical" evidence="6">
    <location>
        <begin position="427"/>
        <end position="447"/>
    </location>
</feature>
<dbReference type="GO" id="GO:0005886">
    <property type="term" value="C:plasma membrane"/>
    <property type="evidence" value="ECO:0007669"/>
    <property type="project" value="UniProtKB-SubCell"/>
</dbReference>
<feature type="compositionally biased region" description="Basic and acidic residues" evidence="7">
    <location>
        <begin position="26"/>
        <end position="59"/>
    </location>
</feature>
<evidence type="ECO:0000256" key="5">
    <source>
        <dbReference type="ARBA" id="ARBA00023136"/>
    </source>
</evidence>
<comment type="function">
    <text evidence="6">Choline transporter.</text>
</comment>
<evidence type="ECO:0000256" key="7">
    <source>
        <dbReference type="SAM" id="MobiDB-lite"/>
    </source>
</evidence>
<evidence type="ECO:0000256" key="3">
    <source>
        <dbReference type="ARBA" id="ARBA00022692"/>
    </source>
</evidence>
<protein>
    <recommendedName>
        <fullName evidence="6">Choline transporter-like protein</fullName>
    </recommendedName>
</protein>
<dbReference type="InterPro" id="IPR007603">
    <property type="entry name" value="Choline_transptr-like"/>
</dbReference>
<feature type="compositionally biased region" description="Polar residues" evidence="7">
    <location>
        <begin position="74"/>
        <end position="97"/>
    </location>
</feature>